<comment type="caution">
    <text evidence="2">The sequence shown here is derived from an EMBL/GenBank/DDBJ whole genome shotgun (WGS) entry which is preliminary data.</text>
</comment>
<sequence length="162" mass="19024">MRKNKALDDYSCVPCNSGCVETSLHVSFECSFGLLLCAFEHLSGLKINFHKSQLFCYDAAKERELEYSEIFGCNKGHYPFKYLGIPMHHRKLSNEDWNYIIKRFKKRVSGWKGKILSVVGRLVLINSILTSLTMFMLSFFEIPRKVLEKLDQIRSRFRWSLR</sequence>
<reference evidence="2 3" key="1">
    <citation type="journal article" date="2018" name="Nat. Genet.">
        <title>Extensive intraspecific gene order and gene structural variations between Mo17 and other maize genomes.</title>
        <authorList>
            <person name="Sun S."/>
            <person name="Zhou Y."/>
            <person name="Chen J."/>
            <person name="Shi J."/>
            <person name="Zhao H."/>
            <person name="Zhao H."/>
            <person name="Song W."/>
            <person name="Zhang M."/>
            <person name="Cui Y."/>
            <person name="Dong X."/>
            <person name="Liu H."/>
            <person name="Ma X."/>
            <person name="Jiao Y."/>
            <person name="Wang B."/>
            <person name="Wei X."/>
            <person name="Stein J.C."/>
            <person name="Glaubitz J.C."/>
            <person name="Lu F."/>
            <person name="Yu G."/>
            <person name="Liang C."/>
            <person name="Fengler K."/>
            <person name="Li B."/>
            <person name="Rafalski A."/>
            <person name="Schnable P.S."/>
            <person name="Ware D.H."/>
            <person name="Buckler E.S."/>
            <person name="Lai J."/>
        </authorList>
    </citation>
    <scope>NUCLEOTIDE SEQUENCE [LARGE SCALE GENOMIC DNA]</scope>
    <source>
        <strain evidence="3">cv. Missouri 17</strain>
        <tissue evidence="2">Seedling</tissue>
    </source>
</reference>
<dbReference type="Proteomes" id="UP000251960">
    <property type="component" value="Chromosome 10"/>
</dbReference>
<keyword evidence="1" id="KW-0472">Membrane</keyword>
<keyword evidence="1" id="KW-0812">Transmembrane</keyword>
<protein>
    <submittedName>
        <fullName evidence="2">Putative ribonuclease H protein</fullName>
    </submittedName>
</protein>
<dbReference type="EMBL" id="NCVQ01000002">
    <property type="protein sequence ID" value="PWZ43727.1"/>
    <property type="molecule type" value="Genomic_DNA"/>
</dbReference>
<gene>
    <name evidence="2" type="primary">At1g65750_0</name>
    <name evidence="2" type="ORF">Zm00014a_001191</name>
</gene>
<keyword evidence="1" id="KW-1133">Transmembrane helix</keyword>
<organism evidence="2 3">
    <name type="scientific">Zea mays</name>
    <name type="common">Maize</name>
    <dbReference type="NCBI Taxonomy" id="4577"/>
    <lineage>
        <taxon>Eukaryota</taxon>
        <taxon>Viridiplantae</taxon>
        <taxon>Streptophyta</taxon>
        <taxon>Embryophyta</taxon>
        <taxon>Tracheophyta</taxon>
        <taxon>Spermatophyta</taxon>
        <taxon>Magnoliopsida</taxon>
        <taxon>Liliopsida</taxon>
        <taxon>Poales</taxon>
        <taxon>Poaceae</taxon>
        <taxon>PACMAD clade</taxon>
        <taxon>Panicoideae</taxon>
        <taxon>Andropogonodae</taxon>
        <taxon>Andropogoneae</taxon>
        <taxon>Tripsacinae</taxon>
        <taxon>Zea</taxon>
    </lineage>
</organism>
<dbReference type="PANTHER" id="PTHR33116:SF87">
    <property type="entry name" value="OS01G0158850 PROTEIN"/>
    <property type="match status" value="1"/>
</dbReference>
<dbReference type="AlphaFoldDB" id="A0A3L6G574"/>
<evidence type="ECO:0000313" key="2">
    <source>
        <dbReference type="EMBL" id="PWZ43727.1"/>
    </source>
</evidence>
<feature type="transmembrane region" description="Helical" evidence="1">
    <location>
        <begin position="115"/>
        <end position="140"/>
    </location>
</feature>
<accession>A0A3L6G574</accession>
<evidence type="ECO:0000313" key="3">
    <source>
        <dbReference type="Proteomes" id="UP000251960"/>
    </source>
</evidence>
<dbReference type="PANTHER" id="PTHR33116">
    <property type="entry name" value="REVERSE TRANSCRIPTASE ZINC-BINDING DOMAIN-CONTAINING PROTEIN-RELATED-RELATED"/>
    <property type="match status" value="1"/>
</dbReference>
<proteinExistence type="predicted"/>
<evidence type="ECO:0000256" key="1">
    <source>
        <dbReference type="SAM" id="Phobius"/>
    </source>
</evidence>
<name>A0A3L6G574_MAIZE</name>